<gene>
    <name evidence="1" type="ORF">EBN03_12120</name>
</gene>
<organism evidence="1 2">
    <name type="scientific">Nocardia stercoris</name>
    <dbReference type="NCBI Taxonomy" id="2483361"/>
    <lineage>
        <taxon>Bacteria</taxon>
        <taxon>Bacillati</taxon>
        <taxon>Actinomycetota</taxon>
        <taxon>Actinomycetes</taxon>
        <taxon>Mycobacteriales</taxon>
        <taxon>Nocardiaceae</taxon>
        <taxon>Nocardia</taxon>
    </lineage>
</organism>
<keyword evidence="2" id="KW-1185">Reference proteome</keyword>
<reference evidence="1 2" key="1">
    <citation type="submission" date="2018-10" db="EMBL/GenBank/DDBJ databases">
        <title>Isolation from cow dung.</title>
        <authorList>
            <person name="Ling L."/>
        </authorList>
    </citation>
    <scope>NUCLEOTIDE SEQUENCE [LARGE SCALE GENOMIC DNA]</scope>
    <source>
        <strain evidence="1 2">NEAU-LL90</strain>
    </source>
</reference>
<protein>
    <submittedName>
        <fullName evidence="1">Uncharacterized protein</fullName>
    </submittedName>
</protein>
<comment type="caution">
    <text evidence="1">The sequence shown here is derived from an EMBL/GenBank/DDBJ whole genome shotgun (WGS) entry which is preliminary data.</text>
</comment>
<evidence type="ECO:0000313" key="2">
    <source>
        <dbReference type="Proteomes" id="UP000279275"/>
    </source>
</evidence>
<sequence length="169" mass="17178">MLPGIDAATASADVAPVQYQLSYSGCYQHKACSFDVRTPDTTSVVTITVNGTAVASGAPQLVAPAQPGYSPAYADYTATWTPTSSGVYTVTATQGSNTATWKFAVCPTPPYSGSGGFTDSPFPPPVDTTGPVLGSVENGPYNLCNQLGLLATQSGIPTGSTLPLFSLSG</sequence>
<evidence type="ECO:0000313" key="1">
    <source>
        <dbReference type="EMBL" id="RMI32702.1"/>
    </source>
</evidence>
<accession>A0A3M2L4T7</accession>
<dbReference type="EMBL" id="RFFH01000004">
    <property type="protein sequence ID" value="RMI32702.1"/>
    <property type="molecule type" value="Genomic_DNA"/>
</dbReference>
<dbReference type="Proteomes" id="UP000279275">
    <property type="component" value="Unassembled WGS sequence"/>
</dbReference>
<name>A0A3M2L4T7_9NOCA</name>
<proteinExistence type="predicted"/>
<dbReference type="AlphaFoldDB" id="A0A3M2L4T7"/>